<name>A0A162IHD6_9EURO</name>
<feature type="domain" description="GPI ethanolamine phosphate transferase 2 C-terminal" evidence="14">
    <location>
        <begin position="753"/>
        <end position="1152"/>
    </location>
</feature>
<comment type="caution">
    <text evidence="12">Lacks conserved residue(s) required for the propagation of feature annotation.</text>
</comment>
<evidence type="ECO:0000313" key="16">
    <source>
        <dbReference type="Proteomes" id="UP000242877"/>
    </source>
</evidence>
<comment type="caution">
    <text evidence="15">The sequence shown here is derived from an EMBL/GenBank/DDBJ whole genome shotgun (WGS) entry which is preliminary data.</text>
</comment>
<dbReference type="UniPathway" id="UPA00196"/>
<evidence type="ECO:0000256" key="6">
    <source>
        <dbReference type="ARBA" id="ARBA00022679"/>
    </source>
</evidence>
<dbReference type="GO" id="GO:0005789">
    <property type="term" value="C:endoplasmic reticulum membrane"/>
    <property type="evidence" value="ECO:0007669"/>
    <property type="project" value="UniProtKB-SubCell"/>
</dbReference>
<comment type="pathway">
    <text evidence="2 12">Glycolipid biosynthesis; glycosylphosphatidylinositol-anchor biosynthesis.</text>
</comment>
<keyword evidence="8 12" id="KW-0256">Endoplasmic reticulum</keyword>
<evidence type="ECO:0000256" key="4">
    <source>
        <dbReference type="ARBA" id="ARBA00020830"/>
    </source>
</evidence>
<keyword evidence="6 12" id="KW-0808">Transferase</keyword>
<evidence type="ECO:0000256" key="9">
    <source>
        <dbReference type="ARBA" id="ARBA00022989"/>
    </source>
</evidence>
<keyword evidence="16" id="KW-1185">Reference proteome</keyword>
<keyword evidence="5 12" id="KW-0337">GPI-anchor biosynthesis</keyword>
<evidence type="ECO:0000256" key="5">
    <source>
        <dbReference type="ARBA" id="ARBA00022502"/>
    </source>
</evidence>
<evidence type="ECO:0000256" key="7">
    <source>
        <dbReference type="ARBA" id="ARBA00022692"/>
    </source>
</evidence>
<dbReference type="Proteomes" id="UP000242877">
    <property type="component" value="Unassembled WGS sequence"/>
</dbReference>
<keyword evidence="9 12" id="KW-1133">Transmembrane helix</keyword>
<evidence type="ECO:0000256" key="8">
    <source>
        <dbReference type="ARBA" id="ARBA00022824"/>
    </source>
</evidence>
<dbReference type="Pfam" id="PF10806">
    <property type="entry name" value="SAM35"/>
    <property type="match status" value="1"/>
</dbReference>
<evidence type="ECO:0000256" key="1">
    <source>
        <dbReference type="ARBA" id="ARBA00004477"/>
    </source>
</evidence>
<feature type="transmembrane region" description="Helical" evidence="12">
    <location>
        <begin position="983"/>
        <end position="1011"/>
    </location>
</feature>
<evidence type="ECO:0000256" key="3">
    <source>
        <dbReference type="ARBA" id="ARBA00005315"/>
    </source>
</evidence>
<keyword evidence="11" id="KW-0325">Glycoprotein</keyword>
<dbReference type="CDD" id="cd16024">
    <property type="entry name" value="GPI_EPT_2"/>
    <property type="match status" value="1"/>
</dbReference>
<organism evidence="15 16">
    <name type="scientific">Ascosphaera apis ARSEF 7405</name>
    <dbReference type="NCBI Taxonomy" id="392613"/>
    <lineage>
        <taxon>Eukaryota</taxon>
        <taxon>Fungi</taxon>
        <taxon>Dikarya</taxon>
        <taxon>Ascomycota</taxon>
        <taxon>Pezizomycotina</taxon>
        <taxon>Eurotiomycetes</taxon>
        <taxon>Eurotiomycetidae</taxon>
        <taxon>Onygenales</taxon>
        <taxon>Ascosphaeraceae</taxon>
        <taxon>Ascosphaera</taxon>
    </lineage>
</organism>
<dbReference type="GO" id="GO:0051267">
    <property type="term" value="F:CP2 mannose-ethanolamine phosphotransferase activity"/>
    <property type="evidence" value="ECO:0007669"/>
    <property type="project" value="TreeGrafter"/>
</dbReference>
<feature type="transmembrane region" description="Helical" evidence="12">
    <location>
        <begin position="799"/>
        <end position="822"/>
    </location>
</feature>
<feature type="transmembrane region" description="Helical" evidence="12">
    <location>
        <begin position="295"/>
        <end position="315"/>
    </location>
</feature>
<dbReference type="Pfam" id="PF01663">
    <property type="entry name" value="Phosphodiest"/>
    <property type="match status" value="1"/>
</dbReference>
<protein>
    <recommendedName>
        <fullName evidence="4 12">GPI ethanolamine phosphate transferase 2</fullName>
    </recommendedName>
</protein>
<dbReference type="InterPro" id="IPR017850">
    <property type="entry name" value="Alkaline_phosphatase_core_sf"/>
</dbReference>
<proteinExistence type="inferred from homology"/>
<accession>A0A162IHD6</accession>
<evidence type="ECO:0000259" key="14">
    <source>
        <dbReference type="Pfam" id="PF19316"/>
    </source>
</evidence>
<evidence type="ECO:0000259" key="13">
    <source>
        <dbReference type="Pfam" id="PF17172"/>
    </source>
</evidence>
<dbReference type="InterPro" id="IPR002591">
    <property type="entry name" value="Phosphodiest/P_Trfase"/>
</dbReference>
<comment type="function">
    <text evidence="12">Ethanolamine phosphate transferase involved in glycosylphosphatidylinositol-anchor biosynthesis. Transfers ethanolamine phosphate to the GPI second mannose.</text>
</comment>
<dbReference type="EMBL" id="AZGZ01000008">
    <property type="protein sequence ID" value="KZZ93483.1"/>
    <property type="molecule type" value="Genomic_DNA"/>
</dbReference>
<evidence type="ECO:0000256" key="10">
    <source>
        <dbReference type="ARBA" id="ARBA00023136"/>
    </source>
</evidence>
<dbReference type="InterPro" id="IPR012336">
    <property type="entry name" value="Thioredoxin-like_fold"/>
</dbReference>
<evidence type="ECO:0000256" key="2">
    <source>
        <dbReference type="ARBA" id="ARBA00004687"/>
    </source>
</evidence>
<dbReference type="PANTHER" id="PTHR23072:SF0">
    <property type="entry name" value="GPI ETHANOLAMINE PHOSPHATE TRANSFERASE 2"/>
    <property type="match status" value="1"/>
</dbReference>
<dbReference type="Gene3D" id="3.40.720.10">
    <property type="entry name" value="Alkaline Phosphatase, subunit A"/>
    <property type="match status" value="1"/>
</dbReference>
<keyword evidence="10 12" id="KW-0472">Membrane</keyword>
<dbReference type="Pfam" id="PF19316">
    <property type="entry name" value="PIGO_PIGG"/>
    <property type="match status" value="1"/>
</dbReference>
<feature type="transmembrane region" description="Helical" evidence="12">
    <location>
        <begin position="943"/>
        <end position="963"/>
    </location>
</feature>
<dbReference type="Pfam" id="PF17172">
    <property type="entry name" value="GST_N_4"/>
    <property type="match status" value="1"/>
</dbReference>
<keyword evidence="7 12" id="KW-0812">Transmembrane</keyword>
<dbReference type="OrthoDB" id="272139at2759"/>
<dbReference type="VEuPathDB" id="FungiDB:AAP_02275"/>
<dbReference type="SUPFAM" id="SSF53649">
    <property type="entry name" value="Alkaline phosphatase-like"/>
    <property type="match status" value="1"/>
</dbReference>
<feature type="domain" description="Thioredoxin-like fold" evidence="13">
    <location>
        <begin position="66"/>
        <end position="169"/>
    </location>
</feature>
<dbReference type="InterPro" id="IPR039527">
    <property type="entry name" value="PIGG/GPI7"/>
</dbReference>
<evidence type="ECO:0000256" key="11">
    <source>
        <dbReference type="ARBA" id="ARBA00023180"/>
    </source>
</evidence>
<evidence type="ECO:0000313" key="15">
    <source>
        <dbReference type="EMBL" id="KZZ93483.1"/>
    </source>
</evidence>
<dbReference type="InterPro" id="IPR021211">
    <property type="entry name" value="SAM35"/>
</dbReference>
<dbReference type="InterPro" id="IPR045687">
    <property type="entry name" value="PIGG/GPI7_C"/>
</dbReference>
<comment type="subcellular location">
    <subcellularLocation>
        <location evidence="1 12">Endoplasmic reticulum membrane</location>
        <topology evidence="1 12">Multi-pass membrane protein</topology>
    </subcellularLocation>
</comment>
<gene>
    <name evidence="15" type="ORF">AAP_02275</name>
</gene>
<dbReference type="PANTHER" id="PTHR23072">
    <property type="entry name" value="PHOSPHATIDYLINOSITOL GLYCAN-RELATED"/>
    <property type="match status" value="1"/>
</dbReference>
<dbReference type="InterPro" id="IPR037674">
    <property type="entry name" value="PIG-G_N"/>
</dbReference>
<comment type="similarity">
    <text evidence="3 12">Belongs to the PIGG/PIGN/PIGO family. PIGG subfamily.</text>
</comment>
<reference evidence="15 16" key="1">
    <citation type="journal article" date="2016" name="Genome Biol. Evol.">
        <title>Divergent and convergent evolution of fungal pathogenicity.</title>
        <authorList>
            <person name="Shang Y."/>
            <person name="Xiao G."/>
            <person name="Zheng P."/>
            <person name="Cen K."/>
            <person name="Zhan S."/>
            <person name="Wang C."/>
        </authorList>
    </citation>
    <scope>NUCLEOTIDE SEQUENCE [LARGE SCALE GENOMIC DNA]</scope>
    <source>
        <strain evidence="15 16">ARSEF 7405</strain>
    </source>
</reference>
<dbReference type="AlphaFoldDB" id="A0A162IHD6"/>
<feature type="transmembrane region" description="Helical" evidence="12">
    <location>
        <begin position="1112"/>
        <end position="1132"/>
    </location>
</feature>
<sequence length="1155" mass="128205">MYSIPAPVKRLFDIFPLKTYPANNHGLLEDREKQNQNQNQHRLYIFTDSHGVSSSSSSSKDPSFNPQCLKWQAYLSFLNVSFCTIPSNNHASPSGALPFLIPASSSSSSSTSSTPPPVPSHKLKAWTEKNILNQPQPKQQTEQLSVYSSLLDDKIRKAWLYIFYLHPSNFPSAAKRLYVDSATSNSLVRAVLARQLQQAARDELLRDCAYVDEAVLIADADAAFFALATLLGEREWFDGDGNAPGLFDASVFAYTYLCLDEEGRMGMSYNPLAHAIKKYKGQINAMISTPTASRAWLLSNILLPISILLFALGFFPYKPFIPGLATITDQQRDDAPARFDKVVFMVVDALRSDFVYSNESGFQFTQELIRTGAALPFTAHAGAPTITMPRVKAITTGSVPSFVDVILNFAESDTTSTLSHQDTWLAQIRASKENARLVMYGDDTWLKLFPGFFDRYEGTTSFFVSDFVEVDANVTRHVRGEMDVSGAGEWDGMVLHFLGVDHIGHKAGPGSPHMLPKQREMDSIVEQIYTSILTHPHLSRTLFILCGDHGMNDGGNHGGSSPGETSPALVFMSPHLKSLYQHPSTSRYTSTTSSEGQYLPAPLPQPEDGSFQFYKTVEQSDIAPTIAGLLGLGIPLNSLGVFIPELLPLWHDPRSQVAVLLRNARQLVNVVSTKFPHLKFTDDVAANCRRRVESDEEEEEDEDAAALACLWSKAITATTSATATAATANNHQEAITSLLTFSRAAQKVMSNVASNYNLSFLYIAILRDNQSILLLQADETLTSSLPMLISSMKKGQSGVWAGGYLFAVIVGYAGMMFASSYVEEEQQFWHWALSGWDVYLVVKWLQSPQPHHHSRTSAAFESIYIIFTLLGIPRIIRRWNQTGQKYTAEPDIVDFLAIHPRLLWALIAWSYGGVLYRSVRAIGAAAAAAAEKDRADVRKKKKVMLGVSVVAAVVVSFLFKVSFTRAQAPEMMPFDVEDVRGRWIWIWIEKISLVTQCRIAFFLMVAVIVIFNITTKANPDPRTTTTTTTTTLPLNILTLLLLTQSRAENIPLFALYHLQLTTLTTYFKLTPLETSITALIQQYTSFFSFGGSNSIASIDLSSAYNGVSRYDVFAVGLLTFIGNWAGPVWWVCTMRRLREGKQEGRQEGRGMWEKG</sequence>
<dbReference type="GO" id="GO:0006506">
    <property type="term" value="P:GPI anchor biosynthetic process"/>
    <property type="evidence" value="ECO:0007669"/>
    <property type="project" value="UniProtKB-UniPathway"/>
</dbReference>
<evidence type="ECO:0000256" key="12">
    <source>
        <dbReference type="RuleBase" id="RU367106"/>
    </source>
</evidence>